<evidence type="ECO:0008006" key="5">
    <source>
        <dbReference type="Google" id="ProtNLM"/>
    </source>
</evidence>
<feature type="transmembrane region" description="Helical" evidence="2">
    <location>
        <begin position="164"/>
        <end position="183"/>
    </location>
</feature>
<keyword evidence="2" id="KW-0812">Transmembrane</keyword>
<name>A0ABN9VT55_9DINO</name>
<accession>A0ABN9VT55</accession>
<dbReference type="Proteomes" id="UP001189429">
    <property type="component" value="Unassembled WGS sequence"/>
</dbReference>
<sequence>VTFSNDAVPSPASEHTGSCEQSWAETGSMEDSSDLAIFQLETLRAASKERNPLSPGLVRSSEREESLMLKQLRRQNAATIGNLRDLEMDQIKHDEAPAAFQVLQSIVGHPRFVAFWAVAVVLNIVVMIAEEEQLGMRMGAQLGFYKRYGTDEYMSEWWPSFEQLIFGSDVAFVVLFSVGGLFSSTRTICAGPR</sequence>
<gene>
    <name evidence="3" type="ORF">PCOR1329_LOCUS60092</name>
</gene>
<protein>
    <recommendedName>
        <fullName evidence="5">Rhomboid-like protein</fullName>
    </recommendedName>
</protein>
<feature type="region of interest" description="Disordered" evidence="1">
    <location>
        <begin position="1"/>
        <end position="28"/>
    </location>
</feature>
<keyword evidence="4" id="KW-1185">Reference proteome</keyword>
<dbReference type="EMBL" id="CAUYUJ010017509">
    <property type="protein sequence ID" value="CAK0875415.1"/>
    <property type="molecule type" value="Genomic_DNA"/>
</dbReference>
<evidence type="ECO:0000313" key="3">
    <source>
        <dbReference type="EMBL" id="CAK0875415.1"/>
    </source>
</evidence>
<organism evidence="3 4">
    <name type="scientific">Prorocentrum cordatum</name>
    <dbReference type="NCBI Taxonomy" id="2364126"/>
    <lineage>
        <taxon>Eukaryota</taxon>
        <taxon>Sar</taxon>
        <taxon>Alveolata</taxon>
        <taxon>Dinophyceae</taxon>
        <taxon>Prorocentrales</taxon>
        <taxon>Prorocentraceae</taxon>
        <taxon>Prorocentrum</taxon>
    </lineage>
</organism>
<evidence type="ECO:0000256" key="2">
    <source>
        <dbReference type="SAM" id="Phobius"/>
    </source>
</evidence>
<proteinExistence type="predicted"/>
<feature type="compositionally biased region" description="Polar residues" evidence="1">
    <location>
        <begin position="1"/>
        <end position="25"/>
    </location>
</feature>
<keyword evidence="2" id="KW-1133">Transmembrane helix</keyword>
<feature type="transmembrane region" description="Helical" evidence="2">
    <location>
        <begin position="112"/>
        <end position="129"/>
    </location>
</feature>
<evidence type="ECO:0000313" key="4">
    <source>
        <dbReference type="Proteomes" id="UP001189429"/>
    </source>
</evidence>
<reference evidence="3" key="1">
    <citation type="submission" date="2023-10" db="EMBL/GenBank/DDBJ databases">
        <authorList>
            <person name="Chen Y."/>
            <person name="Shah S."/>
            <person name="Dougan E. K."/>
            <person name="Thang M."/>
            <person name="Chan C."/>
        </authorList>
    </citation>
    <scope>NUCLEOTIDE SEQUENCE [LARGE SCALE GENOMIC DNA]</scope>
</reference>
<feature type="non-terminal residue" evidence="3">
    <location>
        <position position="1"/>
    </location>
</feature>
<evidence type="ECO:0000256" key="1">
    <source>
        <dbReference type="SAM" id="MobiDB-lite"/>
    </source>
</evidence>
<keyword evidence="2" id="KW-0472">Membrane</keyword>
<comment type="caution">
    <text evidence="3">The sequence shown here is derived from an EMBL/GenBank/DDBJ whole genome shotgun (WGS) entry which is preliminary data.</text>
</comment>